<reference evidence="2 3" key="1">
    <citation type="journal article" date="2019" name="Int. J. Syst. Evol. Microbiol.">
        <title>The Global Catalogue of Microorganisms (GCM) 10K type strain sequencing project: providing services to taxonomists for standard genome sequencing and annotation.</title>
        <authorList>
            <consortium name="The Broad Institute Genomics Platform"/>
            <consortium name="The Broad Institute Genome Sequencing Center for Infectious Disease"/>
            <person name="Wu L."/>
            <person name="Ma J."/>
        </authorList>
    </citation>
    <scope>NUCLEOTIDE SEQUENCE [LARGE SCALE GENOMIC DNA]</scope>
    <source>
        <strain evidence="2 3">JCM 11444</strain>
    </source>
</reference>
<comment type="caution">
    <text evidence="2">The sequence shown here is derived from an EMBL/GenBank/DDBJ whole genome shotgun (WGS) entry which is preliminary data.</text>
</comment>
<accession>A0ABN1PZF0</accession>
<dbReference type="Proteomes" id="UP001500418">
    <property type="component" value="Unassembled WGS sequence"/>
</dbReference>
<proteinExistence type="predicted"/>
<evidence type="ECO:0008006" key="4">
    <source>
        <dbReference type="Google" id="ProtNLM"/>
    </source>
</evidence>
<organism evidence="2 3">
    <name type="scientific">Streptomyces rhizosphaericus</name>
    <dbReference type="NCBI Taxonomy" id="114699"/>
    <lineage>
        <taxon>Bacteria</taxon>
        <taxon>Bacillati</taxon>
        <taxon>Actinomycetota</taxon>
        <taxon>Actinomycetes</taxon>
        <taxon>Kitasatosporales</taxon>
        <taxon>Streptomycetaceae</taxon>
        <taxon>Streptomyces</taxon>
        <taxon>Streptomyces violaceusniger group</taxon>
    </lineage>
</organism>
<sequence length="94" mass="9897">MASNSGTAESAVPIPWGMSRMAPLRNGEPSPWRYAGIDPQTQTGRWVGSDGAPTPVELGKHGTSVNTYPPTQVSKDGKMDSDAGHDAEQDEGQS</sequence>
<name>A0ABN1PZF0_9ACTN</name>
<evidence type="ECO:0000313" key="2">
    <source>
        <dbReference type="EMBL" id="GAA0935088.1"/>
    </source>
</evidence>
<evidence type="ECO:0000256" key="1">
    <source>
        <dbReference type="SAM" id="MobiDB-lite"/>
    </source>
</evidence>
<feature type="compositionally biased region" description="Basic and acidic residues" evidence="1">
    <location>
        <begin position="75"/>
        <end position="87"/>
    </location>
</feature>
<evidence type="ECO:0000313" key="3">
    <source>
        <dbReference type="Proteomes" id="UP001500418"/>
    </source>
</evidence>
<dbReference type="EMBL" id="BAAAID010000028">
    <property type="protein sequence ID" value="GAA0935088.1"/>
    <property type="molecule type" value="Genomic_DNA"/>
</dbReference>
<dbReference type="InterPro" id="IPR025843">
    <property type="entry name" value="Actino_peptide"/>
</dbReference>
<feature type="compositionally biased region" description="Polar residues" evidence="1">
    <location>
        <begin position="63"/>
        <end position="74"/>
    </location>
</feature>
<dbReference type="InterPro" id="IPR026496">
    <property type="entry name" value="GRASP_targ"/>
</dbReference>
<gene>
    <name evidence="2" type="ORF">GCM10009575_045050</name>
</gene>
<keyword evidence="3" id="KW-1185">Reference proteome</keyword>
<feature type="region of interest" description="Disordered" evidence="1">
    <location>
        <begin position="18"/>
        <end position="94"/>
    </location>
</feature>
<dbReference type="Pfam" id="PF14408">
    <property type="entry name" value="Actino_peptide"/>
    <property type="match status" value="1"/>
</dbReference>
<protein>
    <recommendedName>
        <fullName evidence="4">ATP-grasp-modified RiPP</fullName>
    </recommendedName>
</protein>
<dbReference type="NCBIfam" id="TIGR04186">
    <property type="entry name" value="GRASP_targ"/>
    <property type="match status" value="1"/>
</dbReference>